<dbReference type="AlphaFoldDB" id="A0A1Z4LQG4"/>
<gene>
    <name evidence="4" type="ORF">NIES267_29680</name>
</gene>
<dbReference type="SUPFAM" id="SSF48452">
    <property type="entry name" value="TPR-like"/>
    <property type="match status" value="3"/>
</dbReference>
<dbReference type="InterPro" id="IPR024983">
    <property type="entry name" value="CHAT_dom"/>
</dbReference>
<evidence type="ECO:0000313" key="4">
    <source>
        <dbReference type="EMBL" id="BAY83479.1"/>
    </source>
</evidence>
<dbReference type="Proteomes" id="UP000218418">
    <property type="component" value="Chromosome"/>
</dbReference>
<evidence type="ECO:0000259" key="3">
    <source>
        <dbReference type="Pfam" id="PF12770"/>
    </source>
</evidence>
<evidence type="ECO:0000313" key="5">
    <source>
        <dbReference type="Proteomes" id="UP000218418"/>
    </source>
</evidence>
<dbReference type="Pfam" id="PF13424">
    <property type="entry name" value="TPR_12"/>
    <property type="match status" value="5"/>
</dbReference>
<dbReference type="PANTHER" id="PTHR10098">
    <property type="entry name" value="RAPSYN-RELATED"/>
    <property type="match status" value="1"/>
</dbReference>
<keyword evidence="2" id="KW-0175">Coiled coil</keyword>
<evidence type="ECO:0000256" key="2">
    <source>
        <dbReference type="SAM" id="Coils"/>
    </source>
</evidence>
<feature type="coiled-coil region" evidence="2">
    <location>
        <begin position="34"/>
        <end position="61"/>
    </location>
</feature>
<dbReference type="PROSITE" id="PS50005">
    <property type="entry name" value="TPR"/>
    <property type="match status" value="8"/>
</dbReference>
<feature type="repeat" description="TPR" evidence="1">
    <location>
        <begin position="339"/>
        <end position="372"/>
    </location>
</feature>
<evidence type="ECO:0000256" key="1">
    <source>
        <dbReference type="PROSITE-ProRule" id="PRU00339"/>
    </source>
</evidence>
<organism evidence="4 5">
    <name type="scientific">Calothrix parasitica NIES-267</name>
    <dbReference type="NCBI Taxonomy" id="1973488"/>
    <lineage>
        <taxon>Bacteria</taxon>
        <taxon>Bacillati</taxon>
        <taxon>Cyanobacteriota</taxon>
        <taxon>Cyanophyceae</taxon>
        <taxon>Nostocales</taxon>
        <taxon>Calotrichaceae</taxon>
        <taxon>Calothrix</taxon>
    </lineage>
</organism>
<sequence length="1053" mass="118562">MSKKHHHVRVLIYRAFAIFLTVFLISDVGRVYASRNLQIIAQQEEAQADAMRAEALKLTQEGLQLLFDEGSKESILAARKKFKAALILLEKLGDKKHQAFIISNIGRTYLELGENQKALQYYYQALALTRAVKDKNLEATTLNNIGLIYSNLGENQKALEYYKQALPISRAVEDKYGEASILNNIGGIYADLGENQEALQYYNQALPLRRLLEDKRGEATTLSNIGGIYADIGEKQKALQYYNQALPLTRAVKNRGGEATALNNIATVYLDLGENQKALQFYNQAKPLYRAVGDRSGEATTLNNIGKVYADLGEKQKALQYYNQALPLFRALGEKRGEANTLNNIGGIYSDLGENQKAVQYYNQALPLRRAIGDRSGEATTLSNIGKVYLDLGERHEALQNFNQALSLFRAVQNKGREATILNNIGKVYSDLGENKKALQYYNQALPLRRAVGDKGGEAHTFKNLAKLKRKQGNLQASLKHIEKAIAIIEQLRTTYTNQDLKTTYFSTVQNYYKFYIDLLMEQHKKNPSKAYDTIALHISERSRARGLIELLAQANAKLSKNVNPEFIAEEKELHLKREAQERIIVKLINQKQPPKDTIKQTEAEIQNIINQQKQLKVKIRAQNPERDKLTNPEPLKLSQIQQQLDKDTVLLQYSLGKERSYLWLVTSNSLDSYELASGEEIEKVAKEFHSGLSRKGFAINSAKKLSEVILKSVKDKLAGKRLVIVADGVLQQIPFAALHDLTYQPQNNKYSKQNQKDSSCGNSGGLRICDNNSSSNKINDYQPLMLNHEIVNLPSASTIAIQREKIAKRNIAPKKIAILADPVYSYNDKQDKGQEETRSTELELERSALQRSAKSLNRKLWGRIPDTATEAKAILKLVPKESSFSAFRFDANYNFATSKNLNQYQILHFATHGFVNPDQPELSGIVLSLFNKDGQQIPGYLRLADLFEQDYPAELIVLSACETGLGKNVSGEGIVGLTRGLMYAGASRVALSLWQVDDKGTSVLMQEFYKQMLQENKNPAEALTAAQRKLWANPDWRNPYYWAAFTLQGEWN</sequence>
<dbReference type="EMBL" id="AP018227">
    <property type="protein sequence ID" value="BAY83479.1"/>
    <property type="molecule type" value="Genomic_DNA"/>
</dbReference>
<dbReference type="Pfam" id="PF12770">
    <property type="entry name" value="CHAT"/>
    <property type="match status" value="1"/>
</dbReference>
<proteinExistence type="predicted"/>
<feature type="repeat" description="TPR" evidence="1">
    <location>
        <begin position="99"/>
        <end position="132"/>
    </location>
</feature>
<name>A0A1Z4LQG4_9CYAN</name>
<keyword evidence="5" id="KW-1185">Reference proteome</keyword>
<protein>
    <submittedName>
        <fullName evidence="4">TPR domain protein</fullName>
    </submittedName>
</protein>
<feature type="repeat" description="TPR" evidence="1">
    <location>
        <begin position="379"/>
        <end position="412"/>
    </location>
</feature>
<dbReference type="InterPro" id="IPR011990">
    <property type="entry name" value="TPR-like_helical_dom_sf"/>
</dbReference>
<feature type="repeat" description="TPR" evidence="1">
    <location>
        <begin position="139"/>
        <end position="172"/>
    </location>
</feature>
<dbReference type="PROSITE" id="PS50293">
    <property type="entry name" value="TPR_REGION"/>
    <property type="match status" value="5"/>
</dbReference>
<reference evidence="4 5" key="1">
    <citation type="submission" date="2017-06" db="EMBL/GenBank/DDBJ databases">
        <title>Genome sequencing of cyanobaciteial culture collection at National Institute for Environmental Studies (NIES).</title>
        <authorList>
            <person name="Hirose Y."/>
            <person name="Shimura Y."/>
            <person name="Fujisawa T."/>
            <person name="Nakamura Y."/>
            <person name="Kawachi M."/>
        </authorList>
    </citation>
    <scope>NUCLEOTIDE SEQUENCE [LARGE SCALE GENOMIC DNA]</scope>
    <source>
        <strain evidence="4 5">NIES-267</strain>
    </source>
</reference>
<feature type="repeat" description="TPR" evidence="1">
    <location>
        <begin position="179"/>
        <end position="212"/>
    </location>
</feature>
<dbReference type="InterPro" id="IPR019734">
    <property type="entry name" value="TPR_rpt"/>
</dbReference>
<feature type="repeat" description="TPR" evidence="1">
    <location>
        <begin position="299"/>
        <end position="332"/>
    </location>
</feature>
<dbReference type="SMART" id="SM00028">
    <property type="entry name" value="TPR"/>
    <property type="match status" value="10"/>
</dbReference>
<keyword evidence="1" id="KW-0802">TPR repeat</keyword>
<feature type="repeat" description="TPR" evidence="1">
    <location>
        <begin position="419"/>
        <end position="452"/>
    </location>
</feature>
<feature type="repeat" description="TPR" evidence="1">
    <location>
        <begin position="219"/>
        <end position="252"/>
    </location>
</feature>
<dbReference type="Gene3D" id="1.25.40.10">
    <property type="entry name" value="Tetratricopeptide repeat domain"/>
    <property type="match status" value="2"/>
</dbReference>
<dbReference type="PANTHER" id="PTHR10098:SF108">
    <property type="entry name" value="TETRATRICOPEPTIDE REPEAT PROTEIN 28"/>
    <property type="match status" value="1"/>
</dbReference>
<feature type="domain" description="CHAT" evidence="3">
    <location>
        <begin position="702"/>
        <end position="1051"/>
    </location>
</feature>
<accession>A0A1Z4LQG4</accession>
<dbReference type="OrthoDB" id="434769at2"/>